<organism evidence="1">
    <name type="scientific">Arundo donax</name>
    <name type="common">Giant reed</name>
    <name type="synonym">Donax arundinaceus</name>
    <dbReference type="NCBI Taxonomy" id="35708"/>
    <lineage>
        <taxon>Eukaryota</taxon>
        <taxon>Viridiplantae</taxon>
        <taxon>Streptophyta</taxon>
        <taxon>Embryophyta</taxon>
        <taxon>Tracheophyta</taxon>
        <taxon>Spermatophyta</taxon>
        <taxon>Magnoliopsida</taxon>
        <taxon>Liliopsida</taxon>
        <taxon>Poales</taxon>
        <taxon>Poaceae</taxon>
        <taxon>PACMAD clade</taxon>
        <taxon>Arundinoideae</taxon>
        <taxon>Arundineae</taxon>
        <taxon>Arundo</taxon>
    </lineage>
</organism>
<dbReference type="EMBL" id="GBRH01163119">
    <property type="protein sequence ID" value="JAE34777.1"/>
    <property type="molecule type" value="Transcribed_RNA"/>
</dbReference>
<dbReference type="AlphaFoldDB" id="A0A0A9HDF1"/>
<evidence type="ECO:0000313" key="1">
    <source>
        <dbReference type="EMBL" id="JAE34777.1"/>
    </source>
</evidence>
<protein>
    <submittedName>
        <fullName evidence="1">Uncharacterized protein</fullName>
    </submittedName>
</protein>
<proteinExistence type="predicted"/>
<name>A0A0A9HDF1_ARUDO</name>
<accession>A0A0A9HDF1</accession>
<sequence>MSLEHPLVEKFKCEELCYRAIKDKAHEYQHTLELLREAPFFSCWRVKPASVDSFAVLR</sequence>
<reference evidence="1" key="1">
    <citation type="submission" date="2014-09" db="EMBL/GenBank/DDBJ databases">
        <authorList>
            <person name="Magalhaes I.L.F."/>
            <person name="Oliveira U."/>
            <person name="Santos F.R."/>
            <person name="Vidigal T.H.D.A."/>
            <person name="Brescovit A.D."/>
            <person name="Santos A.J."/>
        </authorList>
    </citation>
    <scope>NUCLEOTIDE SEQUENCE</scope>
    <source>
        <tissue evidence="1">Shoot tissue taken approximately 20 cm above the soil surface</tissue>
    </source>
</reference>
<reference evidence="1" key="2">
    <citation type="journal article" date="2015" name="Data Brief">
        <title>Shoot transcriptome of the giant reed, Arundo donax.</title>
        <authorList>
            <person name="Barrero R.A."/>
            <person name="Guerrero F.D."/>
            <person name="Moolhuijzen P."/>
            <person name="Goolsby J.A."/>
            <person name="Tidwell J."/>
            <person name="Bellgard S.E."/>
            <person name="Bellgard M.I."/>
        </authorList>
    </citation>
    <scope>NUCLEOTIDE SEQUENCE</scope>
    <source>
        <tissue evidence="1">Shoot tissue taken approximately 20 cm above the soil surface</tissue>
    </source>
</reference>